<proteinExistence type="predicted"/>
<evidence type="ECO:0000313" key="2">
    <source>
        <dbReference type="EMBL" id="WGZ90664.1"/>
    </source>
</evidence>
<protein>
    <submittedName>
        <fullName evidence="2">Uncharacterized protein</fullName>
    </submittedName>
</protein>
<accession>A0AA95H983</accession>
<reference evidence="2" key="1">
    <citation type="journal article" date="2023" name="Int. J. Mol. Sci.">
        <title>Metagenomics Revealed a New Genus 'Candidatus Thiocaldithrix dubininis' gen. nov., sp. nov. and a New Species 'Candidatus Thiothrix putei' sp. nov. in the Family Thiotrichaceae, Some Members of Which Have Traits of Both Na+- and H+-Motive Energetics.</title>
        <authorList>
            <person name="Ravin N.V."/>
            <person name="Muntyan M.S."/>
            <person name="Smolyakov D.D."/>
            <person name="Rudenko T.S."/>
            <person name="Beletsky A.V."/>
            <person name="Mardanov A.V."/>
            <person name="Grabovich M.Y."/>
        </authorList>
    </citation>
    <scope>NUCLEOTIDE SEQUENCE</scope>
    <source>
        <strain evidence="2">GKL-01</strain>
    </source>
</reference>
<dbReference type="KEGG" id="tdu:QJT80_14405"/>
<dbReference type="EMBL" id="CP124755">
    <property type="protein sequence ID" value="WGZ90664.1"/>
    <property type="molecule type" value="Genomic_DNA"/>
</dbReference>
<gene>
    <name evidence="2" type="ORF">QJT80_14405</name>
</gene>
<keyword evidence="1" id="KW-0175">Coiled coil</keyword>
<feature type="coiled-coil region" evidence="1">
    <location>
        <begin position="57"/>
        <end position="84"/>
    </location>
</feature>
<reference evidence="2" key="2">
    <citation type="submission" date="2023-04" db="EMBL/GenBank/DDBJ databases">
        <authorList>
            <person name="Beletskiy A.V."/>
            <person name="Mardanov A.V."/>
            <person name="Ravin N.V."/>
        </authorList>
    </citation>
    <scope>NUCLEOTIDE SEQUENCE</scope>
    <source>
        <strain evidence="2">GKL-01</strain>
    </source>
</reference>
<organism evidence="2">
    <name type="scientific">Candidatus Thiocaldithrix dubininis</name>
    <dbReference type="NCBI Taxonomy" id="3080823"/>
    <lineage>
        <taxon>Bacteria</taxon>
        <taxon>Pseudomonadati</taxon>
        <taxon>Pseudomonadota</taxon>
        <taxon>Gammaproteobacteria</taxon>
        <taxon>Thiotrichales</taxon>
        <taxon>Thiotrichaceae</taxon>
        <taxon>Candidatus Thiocaldithrix</taxon>
    </lineage>
</organism>
<evidence type="ECO:0000256" key="1">
    <source>
        <dbReference type="SAM" id="Coils"/>
    </source>
</evidence>
<dbReference type="AlphaFoldDB" id="A0AA95H983"/>
<dbReference type="Proteomes" id="UP001300672">
    <property type="component" value="Chromosome"/>
</dbReference>
<name>A0AA95H983_9GAMM</name>
<sequence length="125" mass="14407">MLYLIVQIAFLLLIAVTAGLGVGWWIRSFIGTHHPAQDALDDPFDARFRLEQCHRDNAALRRDLKDVGERADKLQSRLDHIENLDTTSLEQQEAYEIRIQALLEDLQLRDDTIAGLEHELAAYRR</sequence>